<feature type="chain" id="PRO_5001785157" evidence="1">
    <location>
        <begin position="20"/>
        <end position="86"/>
    </location>
</feature>
<dbReference type="EnsemblMetazoa" id="ASIC019550-RA">
    <property type="protein sequence ID" value="ASIC019550-PA"/>
    <property type="gene ID" value="ASIC019550"/>
</dbReference>
<dbReference type="EMBL" id="ATLV01024498">
    <property type="status" value="NOT_ANNOTATED_CDS"/>
    <property type="molecule type" value="Genomic_DNA"/>
</dbReference>
<gene>
    <name evidence="2" type="ORF">ZHAS_00019550</name>
</gene>
<keyword evidence="4" id="KW-1185">Reference proteome</keyword>
<evidence type="ECO:0000313" key="3">
    <source>
        <dbReference type="EnsemblMetazoa" id="ASIC019550-PA"/>
    </source>
</evidence>
<evidence type="ECO:0000313" key="2">
    <source>
        <dbReference type="EMBL" id="KFB51493.1"/>
    </source>
</evidence>
<feature type="signal peptide" evidence="1">
    <location>
        <begin position="1"/>
        <end position="19"/>
    </location>
</feature>
<dbReference type="Proteomes" id="UP000030765">
    <property type="component" value="Unassembled WGS sequence"/>
</dbReference>
<organism evidence="2">
    <name type="scientific">Anopheles sinensis</name>
    <name type="common">Mosquito</name>
    <dbReference type="NCBI Taxonomy" id="74873"/>
    <lineage>
        <taxon>Eukaryota</taxon>
        <taxon>Metazoa</taxon>
        <taxon>Ecdysozoa</taxon>
        <taxon>Arthropoda</taxon>
        <taxon>Hexapoda</taxon>
        <taxon>Insecta</taxon>
        <taxon>Pterygota</taxon>
        <taxon>Neoptera</taxon>
        <taxon>Endopterygota</taxon>
        <taxon>Diptera</taxon>
        <taxon>Nematocera</taxon>
        <taxon>Culicoidea</taxon>
        <taxon>Culicidae</taxon>
        <taxon>Anophelinae</taxon>
        <taxon>Anopheles</taxon>
    </lineage>
</organism>
<sequence>MKLAVGFGVILLFVMLCGASSSEGGNCPCVVCQTKCKTVSCDFKRPCPCELPRKEFQCPQGFTWNGAVCLQDYATQIKVDVPCCCV</sequence>
<protein>
    <submittedName>
        <fullName evidence="2">AGAP006567-PA-like protein</fullName>
    </submittedName>
</protein>
<proteinExistence type="predicted"/>
<accession>A0A084WMP9</accession>
<dbReference type="AlphaFoldDB" id="A0A084WMP9"/>
<reference evidence="2 4" key="1">
    <citation type="journal article" date="2014" name="BMC Genomics">
        <title>Genome sequence of Anopheles sinensis provides insight into genetics basis of mosquito competence for malaria parasites.</title>
        <authorList>
            <person name="Zhou D."/>
            <person name="Zhang D."/>
            <person name="Ding G."/>
            <person name="Shi L."/>
            <person name="Hou Q."/>
            <person name="Ye Y."/>
            <person name="Xu Y."/>
            <person name="Zhou H."/>
            <person name="Xiong C."/>
            <person name="Li S."/>
            <person name="Yu J."/>
            <person name="Hong S."/>
            <person name="Yu X."/>
            <person name="Zou P."/>
            <person name="Chen C."/>
            <person name="Chang X."/>
            <person name="Wang W."/>
            <person name="Lv Y."/>
            <person name="Sun Y."/>
            <person name="Ma L."/>
            <person name="Shen B."/>
            <person name="Zhu C."/>
        </authorList>
    </citation>
    <scope>NUCLEOTIDE SEQUENCE [LARGE SCALE GENOMIC DNA]</scope>
</reference>
<dbReference type="VEuPathDB" id="VectorBase:ASIC019550"/>
<dbReference type="EMBL" id="KE525352">
    <property type="protein sequence ID" value="KFB51493.1"/>
    <property type="molecule type" value="Genomic_DNA"/>
</dbReference>
<evidence type="ECO:0000256" key="1">
    <source>
        <dbReference type="SAM" id="SignalP"/>
    </source>
</evidence>
<keyword evidence="1" id="KW-0732">Signal</keyword>
<evidence type="ECO:0000313" key="4">
    <source>
        <dbReference type="Proteomes" id="UP000030765"/>
    </source>
</evidence>
<reference evidence="3" key="2">
    <citation type="submission" date="2020-05" db="UniProtKB">
        <authorList>
            <consortium name="EnsemblMetazoa"/>
        </authorList>
    </citation>
    <scope>IDENTIFICATION</scope>
</reference>
<name>A0A084WMP9_ANOSI</name>